<evidence type="ECO:0000313" key="6">
    <source>
        <dbReference type="EMBL" id="KKO75302.1"/>
    </source>
</evidence>
<dbReference type="GO" id="GO:1990112">
    <property type="term" value="C:RQC complex"/>
    <property type="evidence" value="ECO:0007669"/>
    <property type="project" value="UniProtKB-UniRule"/>
</dbReference>
<keyword evidence="4" id="KW-0833">Ubl conjugation pathway</keyword>
<proteinExistence type="inferred from homology"/>
<dbReference type="SUPFAM" id="SSF57850">
    <property type="entry name" value="RING/U-box"/>
    <property type="match status" value="1"/>
</dbReference>
<dbReference type="GO" id="GO:0008270">
    <property type="term" value="F:zinc ion binding"/>
    <property type="evidence" value="ECO:0007669"/>
    <property type="project" value="UniProtKB-KW"/>
</dbReference>
<evidence type="ECO:0000256" key="4">
    <source>
        <dbReference type="RuleBase" id="RU367090"/>
    </source>
</evidence>
<gene>
    <name evidence="6" type="ORF">AAJ76_2500031895</name>
</gene>
<keyword evidence="4" id="KW-0808">Transferase</keyword>
<dbReference type="GO" id="GO:1990116">
    <property type="term" value="P:ribosome-associated ubiquitin-dependent protein catabolic process"/>
    <property type="evidence" value="ECO:0007669"/>
    <property type="project" value="UniProtKB-UniRule"/>
</dbReference>
<evidence type="ECO:0000313" key="7">
    <source>
        <dbReference type="Proteomes" id="UP000034350"/>
    </source>
</evidence>
<dbReference type="AlphaFoldDB" id="A0A0F9YRS1"/>
<comment type="similarity">
    <text evidence="1 4">Belongs to the LTN1 family.</text>
</comment>
<dbReference type="PANTHER" id="PTHR12389:SF0">
    <property type="entry name" value="E3 UBIQUITIN-PROTEIN LIGASE LISTERIN"/>
    <property type="match status" value="1"/>
</dbReference>
<evidence type="ECO:0000256" key="1">
    <source>
        <dbReference type="ARBA" id="ARBA00007997"/>
    </source>
</evidence>
<dbReference type="GO" id="GO:0005829">
    <property type="term" value="C:cytosol"/>
    <property type="evidence" value="ECO:0007669"/>
    <property type="project" value="UniProtKB-UniRule"/>
</dbReference>
<organism evidence="6 7">
    <name type="scientific">Vairimorpha ceranae</name>
    <dbReference type="NCBI Taxonomy" id="40302"/>
    <lineage>
        <taxon>Eukaryota</taxon>
        <taxon>Fungi</taxon>
        <taxon>Fungi incertae sedis</taxon>
        <taxon>Microsporidia</taxon>
        <taxon>Nosematidae</taxon>
        <taxon>Vairimorpha</taxon>
    </lineage>
</organism>
<comment type="pathway">
    <text evidence="4">Protein modification; protein ubiquitination.</text>
</comment>
<keyword evidence="4" id="KW-0862">Zinc</keyword>
<evidence type="ECO:0000256" key="2">
    <source>
        <dbReference type="ARBA" id="ARBA00017157"/>
    </source>
</evidence>
<dbReference type="GO" id="GO:0043023">
    <property type="term" value="F:ribosomal large subunit binding"/>
    <property type="evidence" value="ECO:0007669"/>
    <property type="project" value="TreeGrafter"/>
</dbReference>
<comment type="function">
    <text evidence="4">E3 ubiquitin-protein ligase. Component of the ribosome quality control complex (RQC), a ribosome-associated complex that mediates ubiquitination and extraction of incompletely synthesized nascent chains for proteasomal degradation.</text>
</comment>
<protein>
    <recommendedName>
        <fullName evidence="2 4">E3 ubiquitin-protein ligase listerin</fullName>
        <ecNumber evidence="4">2.3.2.27</ecNumber>
    </recommendedName>
    <alternativeName>
        <fullName evidence="4">RING-type E3 ubiquitin transferase listerin</fullName>
    </alternativeName>
</protein>
<dbReference type="VEuPathDB" id="MicrosporidiaDB:AAJ76_2500031895"/>
<dbReference type="InterPro" id="IPR001841">
    <property type="entry name" value="Znf_RING"/>
</dbReference>
<dbReference type="Gene3D" id="3.30.40.10">
    <property type="entry name" value="Zinc/RING finger domain, C3HC4 (zinc finger)"/>
    <property type="match status" value="1"/>
</dbReference>
<dbReference type="VEuPathDB" id="MicrosporidiaDB:G9O61_00g009420"/>
<comment type="caution">
    <text evidence="6">The sequence shown here is derived from an EMBL/GenBank/DDBJ whole genome shotgun (WGS) entry which is preliminary data.</text>
</comment>
<reference evidence="6 7" key="1">
    <citation type="journal article" date="2015" name="Environ. Microbiol.">
        <title>Genome analyses suggest the presence of polyploidy and recent human-driven expansions in eight global populations of the honeybee pathogen Nosema ceranae.</title>
        <authorList>
            <person name="Pelin A."/>
            <person name="Selman M."/>
            <person name="Aris-Brosou S."/>
            <person name="Farinelli L."/>
            <person name="Corradi N."/>
        </authorList>
    </citation>
    <scope>NUCLEOTIDE SEQUENCE [LARGE SCALE GENOMIC DNA]</scope>
    <source>
        <strain evidence="6 7">PA08 1199</strain>
    </source>
</reference>
<dbReference type="GO" id="GO:0072344">
    <property type="term" value="P:rescue of stalled ribosome"/>
    <property type="evidence" value="ECO:0007669"/>
    <property type="project" value="UniProtKB-UniRule"/>
</dbReference>
<dbReference type="UniPathway" id="UPA00143"/>
<evidence type="ECO:0000259" key="5">
    <source>
        <dbReference type="PROSITE" id="PS50089"/>
    </source>
</evidence>
<keyword evidence="7" id="KW-1185">Reference proteome</keyword>
<accession>A0A0F9YRS1</accession>
<dbReference type="GeneID" id="36319729"/>
<comment type="subunit">
    <text evidence="4">Component of the ribosome quality control complex (RQC).</text>
</comment>
<evidence type="ECO:0000256" key="3">
    <source>
        <dbReference type="PROSITE-ProRule" id="PRU00175"/>
    </source>
</evidence>
<dbReference type="GO" id="GO:0016567">
    <property type="term" value="P:protein ubiquitination"/>
    <property type="evidence" value="ECO:0007669"/>
    <property type="project" value="UniProtKB-UniPathway"/>
</dbReference>
<dbReference type="EMBL" id="JPQZ01000025">
    <property type="protein sequence ID" value="KKO75302.1"/>
    <property type="molecule type" value="Genomic_DNA"/>
</dbReference>
<sequence length="1050" mass="124597">MNPFNPSKHFNSKLYDSISKINKSSDKKVVEGLNELINMEDDEEIFDCVMIKDALLKHFRSTNIHVRRLCSDLLLKIIKHKDDNLENVLAVWFLKFVEDQTYNSDVIICKEHFNFNKIIPSILNILDWENNLTISLKIFIMALKRNKDNKLNEYHKYFLTKLDYLQYNSNVILKYIYIVLEYIGPIEDVYKKIDQIITPVLIQTKSIILLKIYKKLSKCINRDIEFLENSILEEVLEKCQADKIQFDFDKLKPKNIESFKILLRFCPCKLTFFKLNYKRLNFDNLCVYNIVDDFKDIDNNFSESKHILENVIQSHNLTNDEFKDLEEYINNFKIFKGINKSSHSTLITVCDCKKSSLFIYKNLVDTIIDLNDIDKIERAYQLNLVLNRQFFKKETILNLKLSPYVFDKEDLQDIEFLPLLIKKYPDDYTDKDLKKVLTVDNFTDFLKIKKFTQAVKKWLLKQNVKNLTIESYRNIALQDYDLLFYYYGMIDFIRYINYNELCNLYLDCIYNIVEMDIFDLNEFSNEIIKTLGTYQILITVEYNDLYYCDIPHFYKDIQLIRPKNTKIRFIRDFYKQYMKSDVDKLIYLVCNAILNESSSTVYIKEVKHIDLKENNYFLYKVYKDLNVNYKEPFNRNNKLIDLLEEEIDIVYISNSHENDKNKSFNDDLSIDSLKLSNDHTLLNMKENNICASDSSQMSKVIQSIYEVTLNNPKVIDQKILRGKKLAVKDTSVLSDKALVMFIENLKNNFDVYACLDYIENDIPLLTSSDRLKCFLPLFDLITNHFANTIINNFSISQVDEVISDDELYNFLISCIPKRMDLYKILLPDTLMKIRNLNIQFFFGKILAKRHALDFNTLFVESSISYRKKWIFLFPNLFIKYNKLNKKKSTKNVQVNISDLLIAETKKFIKDVECKVIKKSSGLQIIINYLLDNNNFQCEIFYPTAYPLQSPIFLTNVEKKSLLNLKISEMLNRTSKFMEVISLWKVNVDQKVLGGKECYICYFILHLQDGSFPNYVCLHCENKYHTKCVKKWIEEYRKTNCPLCRKILPLY</sequence>
<dbReference type="PANTHER" id="PTHR12389">
    <property type="entry name" value="ZINC FINGER PROTEIN 294"/>
    <property type="match status" value="1"/>
</dbReference>
<dbReference type="OrthoDB" id="2191389at2759"/>
<dbReference type="PROSITE" id="PS50089">
    <property type="entry name" value="ZF_RING_2"/>
    <property type="match status" value="1"/>
</dbReference>
<keyword evidence="3 4" id="KW-0863">Zinc-finger</keyword>
<feature type="domain" description="RING-type" evidence="5">
    <location>
        <begin position="997"/>
        <end position="1044"/>
    </location>
</feature>
<dbReference type="InterPro" id="IPR013083">
    <property type="entry name" value="Znf_RING/FYVE/PHD"/>
</dbReference>
<dbReference type="GO" id="GO:0061630">
    <property type="term" value="F:ubiquitin protein ligase activity"/>
    <property type="evidence" value="ECO:0007669"/>
    <property type="project" value="UniProtKB-UniRule"/>
</dbReference>
<dbReference type="RefSeq" id="XP_024331044.1">
    <property type="nucleotide sequence ID" value="XM_024474801.1"/>
</dbReference>
<dbReference type="Proteomes" id="UP000034350">
    <property type="component" value="Unassembled WGS sequence"/>
</dbReference>
<comment type="catalytic activity">
    <reaction evidence="4">
        <text>S-ubiquitinyl-[E2 ubiquitin-conjugating enzyme]-L-cysteine + [acceptor protein]-L-lysine = [E2 ubiquitin-conjugating enzyme]-L-cysteine + N(6)-ubiquitinyl-[acceptor protein]-L-lysine.</text>
        <dbReference type="EC" id="2.3.2.27"/>
    </reaction>
</comment>
<dbReference type="InterPro" id="IPR039795">
    <property type="entry name" value="LTN1/Rkr1"/>
</dbReference>
<keyword evidence="4" id="KW-0479">Metal-binding</keyword>
<dbReference type="OMA" id="HEIVIFI"/>
<name>A0A0F9YRS1_9MICR</name>
<dbReference type="EC" id="2.3.2.27" evidence="4"/>
<dbReference type="VEuPathDB" id="MicrosporidiaDB:NCER_100117"/>